<evidence type="ECO:0000313" key="1">
    <source>
        <dbReference type="EMBL" id="MDI1486172.1"/>
    </source>
</evidence>
<keyword evidence="2" id="KW-1185">Reference proteome</keyword>
<comment type="caution">
    <text evidence="1">The sequence shown here is derived from an EMBL/GenBank/DDBJ whole genome shotgun (WGS) entry which is preliminary data.</text>
</comment>
<accession>A0AA43QI77</accession>
<gene>
    <name evidence="1" type="ORF">OHK93_004363</name>
</gene>
<dbReference type="AlphaFoldDB" id="A0AA43QI77"/>
<evidence type="ECO:0000313" key="2">
    <source>
        <dbReference type="Proteomes" id="UP001161017"/>
    </source>
</evidence>
<dbReference type="Proteomes" id="UP001161017">
    <property type="component" value="Unassembled WGS sequence"/>
</dbReference>
<sequence length="261" mass="28166">MYPSCSKFSEVDFSGAENGNAPGYNIFWSVPDPDPGCKILILERVSQQHPSFEECGNVVMAVDQAGCYETPALRDDFMLQYCCGNDCYNATGEYRAKRALERSLQVVPLVGTALDRAEDKKLDAELGPLGENLMPNYEDLAAVSLEDPPQSEVEINELATDLDLIAGLKGTFGIEIGHSIAHAFGITDAMAVSKTVSETYSQPPGTHGFIWFTPTLTCQRKSLCCEGGKPVKGGTFEVEACEPELKADGSVLGELGFDSTD</sequence>
<organism evidence="1 2">
    <name type="scientific">Ramalina farinacea</name>
    <dbReference type="NCBI Taxonomy" id="258253"/>
    <lineage>
        <taxon>Eukaryota</taxon>
        <taxon>Fungi</taxon>
        <taxon>Dikarya</taxon>
        <taxon>Ascomycota</taxon>
        <taxon>Pezizomycotina</taxon>
        <taxon>Lecanoromycetes</taxon>
        <taxon>OSLEUM clade</taxon>
        <taxon>Lecanoromycetidae</taxon>
        <taxon>Lecanorales</taxon>
        <taxon>Lecanorineae</taxon>
        <taxon>Ramalinaceae</taxon>
        <taxon>Ramalina</taxon>
    </lineage>
</organism>
<reference evidence="1" key="1">
    <citation type="journal article" date="2023" name="Genome Biol. Evol.">
        <title>First Whole Genome Sequence and Flow Cytometry Genome Size Data for the Lichen-Forming Fungus Ramalina farinacea (Ascomycota).</title>
        <authorList>
            <person name="Llewellyn T."/>
            <person name="Mian S."/>
            <person name="Hill R."/>
            <person name="Leitch I.J."/>
            <person name="Gaya E."/>
        </authorList>
    </citation>
    <scope>NUCLEOTIDE SEQUENCE</scope>
    <source>
        <strain evidence="1">LIQ254RAFAR</strain>
    </source>
</reference>
<dbReference type="EMBL" id="JAPUFD010000002">
    <property type="protein sequence ID" value="MDI1486172.1"/>
    <property type="molecule type" value="Genomic_DNA"/>
</dbReference>
<protein>
    <submittedName>
        <fullName evidence="1">Uncharacterized protein</fullName>
    </submittedName>
</protein>
<proteinExistence type="predicted"/>
<name>A0AA43QI77_9LECA</name>